<gene>
    <name evidence="1" type="ORF">MTR62_09395</name>
</gene>
<reference evidence="1" key="1">
    <citation type="submission" date="2022-03" db="EMBL/GenBank/DDBJ databases">
        <title>Identification of a novel bacterium isolated from mangrove sediments.</title>
        <authorList>
            <person name="Pan X."/>
        </authorList>
    </citation>
    <scope>NUCLEOTIDE SEQUENCE</scope>
    <source>
        <strain evidence="1">B1949</strain>
    </source>
</reference>
<dbReference type="Proteomes" id="UP001162881">
    <property type="component" value="Unassembled WGS sequence"/>
</dbReference>
<evidence type="ECO:0000313" key="1">
    <source>
        <dbReference type="EMBL" id="MCJ2182903.1"/>
    </source>
</evidence>
<comment type="caution">
    <text evidence="1">The sequence shown here is derived from an EMBL/GenBank/DDBJ whole genome shotgun (WGS) entry which is preliminary data.</text>
</comment>
<keyword evidence="2" id="KW-1185">Reference proteome</keyword>
<organism evidence="1 2">
    <name type="scientific">Novosphingobium organovorum</name>
    <dbReference type="NCBI Taxonomy" id="2930092"/>
    <lineage>
        <taxon>Bacteria</taxon>
        <taxon>Pseudomonadati</taxon>
        <taxon>Pseudomonadota</taxon>
        <taxon>Alphaproteobacteria</taxon>
        <taxon>Sphingomonadales</taxon>
        <taxon>Sphingomonadaceae</taxon>
        <taxon>Novosphingobium</taxon>
    </lineage>
</organism>
<accession>A0ABT0BD38</accession>
<proteinExistence type="predicted"/>
<dbReference type="RefSeq" id="WP_244019663.1">
    <property type="nucleotide sequence ID" value="NZ_JALHLF010000029.1"/>
</dbReference>
<protein>
    <submittedName>
        <fullName evidence="1">Uncharacterized protein</fullName>
    </submittedName>
</protein>
<name>A0ABT0BD38_9SPHN</name>
<evidence type="ECO:0000313" key="2">
    <source>
        <dbReference type="Proteomes" id="UP001162881"/>
    </source>
</evidence>
<dbReference type="EMBL" id="JALHLF010000029">
    <property type="protein sequence ID" value="MCJ2182903.1"/>
    <property type="molecule type" value="Genomic_DNA"/>
</dbReference>
<sequence length="97" mass="9851">MLIPANGETPSEASFRLIGDVANTFGPPEGPFGTGVTLDLGSTWMVTGTSYLTKLTILPGARLIGKNGGAVTITVDGKTMNAEKPGSYVGAIIVTPA</sequence>